<feature type="transmembrane region" description="Helical" evidence="2">
    <location>
        <begin position="212"/>
        <end position="234"/>
    </location>
</feature>
<keyword evidence="2" id="KW-1133">Transmembrane helix</keyword>
<reference evidence="3 4" key="1">
    <citation type="journal article" date="2019" name="Int. J. Syst. Evol. Microbiol.">
        <title>The Global Catalogue of Microorganisms (GCM) 10K type strain sequencing project: providing services to taxonomists for standard genome sequencing and annotation.</title>
        <authorList>
            <consortium name="The Broad Institute Genomics Platform"/>
            <consortium name="The Broad Institute Genome Sequencing Center for Infectious Disease"/>
            <person name="Wu L."/>
            <person name="Ma J."/>
        </authorList>
    </citation>
    <scope>NUCLEOTIDE SEQUENCE [LARGE SCALE GENOMIC DNA]</scope>
    <source>
        <strain evidence="3 4">JCM 15628</strain>
    </source>
</reference>
<dbReference type="RefSeq" id="WP_344060899.1">
    <property type="nucleotide sequence ID" value="NZ_BAAAPU010000007.1"/>
</dbReference>
<name>A0ABN2S0H2_9MICO</name>
<keyword evidence="2" id="KW-0472">Membrane</keyword>
<evidence type="ECO:0000313" key="4">
    <source>
        <dbReference type="Proteomes" id="UP001500013"/>
    </source>
</evidence>
<dbReference type="EMBL" id="BAAAPU010000007">
    <property type="protein sequence ID" value="GAA1978228.1"/>
    <property type="molecule type" value="Genomic_DNA"/>
</dbReference>
<evidence type="ECO:0008006" key="5">
    <source>
        <dbReference type="Google" id="ProtNLM"/>
    </source>
</evidence>
<feature type="region of interest" description="Disordered" evidence="1">
    <location>
        <begin position="356"/>
        <end position="376"/>
    </location>
</feature>
<feature type="transmembrane region" description="Helical" evidence="2">
    <location>
        <begin position="94"/>
        <end position="116"/>
    </location>
</feature>
<sequence length="512" mass="55876">MTTQTLAPGPSVRRMRLLAPAPRRRYLVPAVLAGVFVVTEGLAQALTPFIRNDDWPFLLPPNTHGVLPVSYYDKSEGRWLNTVWWTLVGQHGTVTTAAMTYALAYVVLVAGMWRVLHLSGIRPRPAVDALLGATLYASAVWVQLLYWPGTLTASVIVGAVAIWLLPWAARSRRRLALWLLAAEAAAVLTYPPVGVVLLVFTVLLLREAPWRRVLAVLATWLGAFALGVFIAYSLNWLLNGHFRLQLASWRHPNPLTSFEALVTNVGRWFSAVGDLWAAQWWLALVALAGIALGWRRATVRHRLERLLLTFAVALGLDAVQTLVTGVVTEPRGQLWTWSLAVLPAALLLLDHRERTTDQPEQTIDERDRAEQPAPRLGPAARAGTALLAVLAVGGVLAWRGDIGEHQAVRQQYEKIATAATGNRAGADSSLVIVYQDPDLSPTRSGQIMASTLMMAVQQEQGGAIPRRCSPTECFEVAARLAIHPATGTVVPLGQADGRDLVAVVVPVPPRWL</sequence>
<protein>
    <recommendedName>
        <fullName evidence="5">Dolichyl-phosphate-mannose-protein mannosyltransferase</fullName>
    </recommendedName>
</protein>
<feature type="compositionally biased region" description="Basic and acidic residues" evidence="1">
    <location>
        <begin position="356"/>
        <end position="370"/>
    </location>
</feature>
<gene>
    <name evidence="3" type="ORF">GCM10009817_18370</name>
</gene>
<feature type="transmembrane region" description="Helical" evidence="2">
    <location>
        <begin position="275"/>
        <end position="294"/>
    </location>
</feature>
<feature type="transmembrane region" description="Helical" evidence="2">
    <location>
        <begin position="144"/>
        <end position="165"/>
    </location>
</feature>
<keyword evidence="4" id="KW-1185">Reference proteome</keyword>
<evidence type="ECO:0000256" key="1">
    <source>
        <dbReference type="SAM" id="MobiDB-lite"/>
    </source>
</evidence>
<feature type="transmembrane region" description="Helical" evidence="2">
    <location>
        <begin position="333"/>
        <end position="349"/>
    </location>
</feature>
<keyword evidence="2" id="KW-0812">Transmembrane</keyword>
<comment type="caution">
    <text evidence="3">The sequence shown here is derived from an EMBL/GenBank/DDBJ whole genome shotgun (WGS) entry which is preliminary data.</text>
</comment>
<dbReference type="Proteomes" id="UP001500013">
    <property type="component" value="Unassembled WGS sequence"/>
</dbReference>
<organism evidence="3 4">
    <name type="scientific">Terrabacter lapilli</name>
    <dbReference type="NCBI Taxonomy" id="436231"/>
    <lineage>
        <taxon>Bacteria</taxon>
        <taxon>Bacillati</taxon>
        <taxon>Actinomycetota</taxon>
        <taxon>Actinomycetes</taxon>
        <taxon>Micrococcales</taxon>
        <taxon>Intrasporangiaceae</taxon>
        <taxon>Terrabacter</taxon>
    </lineage>
</organism>
<evidence type="ECO:0000313" key="3">
    <source>
        <dbReference type="EMBL" id="GAA1978228.1"/>
    </source>
</evidence>
<feature type="transmembrane region" description="Helical" evidence="2">
    <location>
        <begin position="306"/>
        <end position="327"/>
    </location>
</feature>
<feature type="transmembrane region" description="Helical" evidence="2">
    <location>
        <begin position="177"/>
        <end position="205"/>
    </location>
</feature>
<proteinExistence type="predicted"/>
<evidence type="ECO:0000256" key="2">
    <source>
        <dbReference type="SAM" id="Phobius"/>
    </source>
</evidence>
<accession>A0ABN2S0H2</accession>